<feature type="transmembrane region" description="Helical" evidence="1">
    <location>
        <begin position="109"/>
        <end position="130"/>
    </location>
</feature>
<keyword evidence="1" id="KW-0812">Transmembrane</keyword>
<dbReference type="Proteomes" id="UP000824239">
    <property type="component" value="Unassembled WGS sequence"/>
</dbReference>
<dbReference type="AlphaFoldDB" id="A0A9D1IXM7"/>
<keyword evidence="1" id="KW-1133">Transmembrane helix</keyword>
<organism evidence="2 3">
    <name type="scientific">Candidatus Avoscillospira avicola</name>
    <dbReference type="NCBI Taxonomy" id="2840706"/>
    <lineage>
        <taxon>Bacteria</taxon>
        <taxon>Bacillati</taxon>
        <taxon>Bacillota</taxon>
        <taxon>Clostridia</taxon>
        <taxon>Eubacteriales</taxon>
        <taxon>Oscillospiraceae</taxon>
        <taxon>Oscillospiraceae incertae sedis</taxon>
        <taxon>Candidatus Avoscillospira</taxon>
    </lineage>
</organism>
<feature type="transmembrane region" description="Helical" evidence="1">
    <location>
        <begin position="20"/>
        <end position="53"/>
    </location>
</feature>
<feature type="transmembrane region" description="Helical" evidence="1">
    <location>
        <begin position="175"/>
        <end position="199"/>
    </location>
</feature>
<reference evidence="2" key="2">
    <citation type="journal article" date="2021" name="PeerJ">
        <title>Extensive microbial diversity within the chicken gut microbiome revealed by metagenomics and culture.</title>
        <authorList>
            <person name="Gilroy R."/>
            <person name="Ravi A."/>
            <person name="Getino M."/>
            <person name="Pursley I."/>
            <person name="Horton D.L."/>
            <person name="Alikhan N.F."/>
            <person name="Baker D."/>
            <person name="Gharbi K."/>
            <person name="Hall N."/>
            <person name="Watson M."/>
            <person name="Adriaenssens E.M."/>
            <person name="Foster-Nyarko E."/>
            <person name="Jarju S."/>
            <person name="Secka A."/>
            <person name="Antonio M."/>
            <person name="Oren A."/>
            <person name="Chaudhuri R.R."/>
            <person name="La Ragione R."/>
            <person name="Hildebrand F."/>
            <person name="Pallen M.J."/>
        </authorList>
    </citation>
    <scope>NUCLEOTIDE SEQUENCE</scope>
    <source>
        <strain evidence="2">ChiBcec15-4380</strain>
    </source>
</reference>
<dbReference type="Pfam" id="PF04854">
    <property type="entry name" value="DUF624"/>
    <property type="match status" value="1"/>
</dbReference>
<dbReference type="EMBL" id="DVHE01000051">
    <property type="protein sequence ID" value="HIR50934.1"/>
    <property type="molecule type" value="Genomic_DNA"/>
</dbReference>
<name>A0A9D1IXM7_9FIRM</name>
<gene>
    <name evidence="2" type="ORF">IAA53_06575</name>
</gene>
<evidence type="ECO:0000313" key="3">
    <source>
        <dbReference type="Proteomes" id="UP000824239"/>
    </source>
</evidence>
<evidence type="ECO:0000313" key="2">
    <source>
        <dbReference type="EMBL" id="HIR50934.1"/>
    </source>
</evidence>
<feature type="transmembrane region" description="Helical" evidence="1">
    <location>
        <begin position="74"/>
        <end position="97"/>
    </location>
</feature>
<dbReference type="PROSITE" id="PS51257">
    <property type="entry name" value="PROKAR_LIPOPROTEIN"/>
    <property type="match status" value="1"/>
</dbReference>
<accession>A0A9D1IXM7</accession>
<protein>
    <submittedName>
        <fullName evidence="2">DUF624 domain-containing protein</fullName>
    </submittedName>
</protein>
<sequence length="212" mass="23599">MKSLFSQDHPLIRFLTLLCNLMLVNLCFLLSCIPIFTIGAAISAAYAAIFAIFREKDPSVVAVYLRALRKNLKSATLLWLPLLALLAFFAADLYVIYVVIDPQYRLLQIPVWIFVFCLLSVMIYAFPLLARYDTTGKQLIQNALLLSLANVPTTIFVVVLHGVVFWVAGTSLLNLAVVVTLGVFFGCAALLAICGFFLLRVFERTEAAQKQD</sequence>
<reference evidence="2" key="1">
    <citation type="submission" date="2020-10" db="EMBL/GenBank/DDBJ databases">
        <authorList>
            <person name="Gilroy R."/>
        </authorList>
    </citation>
    <scope>NUCLEOTIDE SEQUENCE</scope>
    <source>
        <strain evidence="2">ChiBcec15-4380</strain>
    </source>
</reference>
<evidence type="ECO:0000256" key="1">
    <source>
        <dbReference type="SAM" id="Phobius"/>
    </source>
</evidence>
<keyword evidence="1" id="KW-0472">Membrane</keyword>
<proteinExistence type="predicted"/>
<comment type="caution">
    <text evidence="2">The sequence shown here is derived from an EMBL/GenBank/DDBJ whole genome shotgun (WGS) entry which is preliminary data.</text>
</comment>
<feature type="transmembrane region" description="Helical" evidence="1">
    <location>
        <begin position="142"/>
        <end position="169"/>
    </location>
</feature>
<dbReference type="InterPro" id="IPR006938">
    <property type="entry name" value="DUF624"/>
</dbReference>